<organism evidence="2 3">
    <name type="scientific">Cirrhinus molitorella</name>
    <name type="common">mud carp</name>
    <dbReference type="NCBI Taxonomy" id="172907"/>
    <lineage>
        <taxon>Eukaryota</taxon>
        <taxon>Metazoa</taxon>
        <taxon>Chordata</taxon>
        <taxon>Craniata</taxon>
        <taxon>Vertebrata</taxon>
        <taxon>Euteleostomi</taxon>
        <taxon>Actinopterygii</taxon>
        <taxon>Neopterygii</taxon>
        <taxon>Teleostei</taxon>
        <taxon>Ostariophysi</taxon>
        <taxon>Cypriniformes</taxon>
        <taxon>Cyprinidae</taxon>
        <taxon>Labeoninae</taxon>
        <taxon>Labeonini</taxon>
        <taxon>Cirrhinus</taxon>
    </lineage>
</organism>
<gene>
    <name evidence="2" type="ORF">QQF64_008402</name>
</gene>
<evidence type="ECO:0000256" key="1">
    <source>
        <dbReference type="SAM" id="MobiDB-lite"/>
    </source>
</evidence>
<evidence type="ECO:0000313" key="2">
    <source>
        <dbReference type="EMBL" id="KAL1260575.1"/>
    </source>
</evidence>
<comment type="caution">
    <text evidence="2">The sequence shown here is derived from an EMBL/GenBank/DDBJ whole genome shotgun (WGS) entry which is preliminary data.</text>
</comment>
<proteinExistence type="predicted"/>
<reference evidence="2 3" key="1">
    <citation type="submission" date="2023-09" db="EMBL/GenBank/DDBJ databases">
        <authorList>
            <person name="Wang M."/>
        </authorList>
    </citation>
    <scope>NUCLEOTIDE SEQUENCE [LARGE SCALE GENOMIC DNA]</scope>
    <source>
        <strain evidence="2">GT-2023</strain>
        <tissue evidence="2">Liver</tissue>
    </source>
</reference>
<protein>
    <submittedName>
        <fullName evidence="2">Uncharacterized protein</fullName>
    </submittedName>
</protein>
<feature type="compositionally biased region" description="Basic residues" evidence="1">
    <location>
        <begin position="136"/>
        <end position="146"/>
    </location>
</feature>
<dbReference type="EMBL" id="JAYMGO010000015">
    <property type="protein sequence ID" value="KAL1260575.1"/>
    <property type="molecule type" value="Genomic_DNA"/>
</dbReference>
<evidence type="ECO:0000313" key="3">
    <source>
        <dbReference type="Proteomes" id="UP001558613"/>
    </source>
</evidence>
<feature type="region of interest" description="Disordered" evidence="1">
    <location>
        <begin position="130"/>
        <end position="152"/>
    </location>
</feature>
<name>A0ABR3M7G0_9TELE</name>
<keyword evidence="3" id="KW-1185">Reference proteome</keyword>
<accession>A0ABR3M7G0</accession>
<sequence>MTRGRQRVPVQCEDTISVQCQDDQFGFDAEVVYDDKSFPLRRCTPFVTGSHHRGRVPGQNQDAVSSAAGQVQESFAVNGQMSATAGFSTTVDALDANSLTFTDGVSPGFVAPDGIGDNGHELMNRDEHYEKEKHVQPKGKKKRLKREGRTASPLKRKMIQSAFDCSKIRITREVSIQCQDNPFGVNGVVVFGDEAYGMTLGCTPDITGYNQYLTRCGNGFSSGVINEAIGNDDQPSRQMRPVNAEVTVSAISAPMNNRNQLGGHRMDPPFTVYILQLVYGSGGNGS</sequence>
<dbReference type="Proteomes" id="UP001558613">
    <property type="component" value="Unassembled WGS sequence"/>
</dbReference>